<dbReference type="Proteomes" id="UP001260072">
    <property type="component" value="Unassembled WGS sequence"/>
</dbReference>
<dbReference type="InterPro" id="IPR050426">
    <property type="entry name" value="Glycosyltransferase_28"/>
</dbReference>
<dbReference type="PANTHER" id="PTHR48050:SF13">
    <property type="entry name" value="STEROL 3-BETA-GLUCOSYLTRANSFERASE UGT80A2"/>
    <property type="match status" value="1"/>
</dbReference>
<sequence length="377" mass="39797">MSAIAIVTVDAGGNVPPTLRIADELAGRGHRVEVLGHRRQAAAVARAGHGFRPLAALDFWDSAVRRSVPAAIAETTRLAADRALEDEVRRATAGSDAAIVDCLMSSSVRGAGAASVPTAVLFHTYLEFWQRSYRRGPVGVAARLRGTDPLTAWSRAAGRIVISDVALDPASARRTPLARASEWVGPVEAGAEVEPQVAAPPLVVVSLSTTWFPGQTEAYQRIADALGSLPVRGVLTLGDLPPDRPLRVPRNVRVLERADHGELFPRASLLIGHGGHSTTFRALAHGLPVITMPMHPLLDQPLIGRSVQHAGAGSVLPKSAPAERIARVVTAMLADEGARAGAARLGRRLREADAAGAAADAVERLVHEPLRRTAPPR</sequence>
<keyword evidence="3" id="KW-1185">Reference proteome</keyword>
<proteinExistence type="predicted"/>
<protein>
    <submittedName>
        <fullName evidence="2">Glycosyltransferase</fullName>
    </submittedName>
</protein>
<dbReference type="InterPro" id="IPR002213">
    <property type="entry name" value="UDP_glucos_trans"/>
</dbReference>
<dbReference type="CDD" id="cd03784">
    <property type="entry name" value="GT1_Gtf-like"/>
    <property type="match status" value="1"/>
</dbReference>
<comment type="caution">
    <text evidence="2">The sequence shown here is derived from an EMBL/GenBank/DDBJ whole genome shotgun (WGS) entry which is preliminary data.</text>
</comment>
<dbReference type="EMBL" id="JAVKGS010000004">
    <property type="protein sequence ID" value="MDR5693189.1"/>
    <property type="molecule type" value="Genomic_DNA"/>
</dbReference>
<dbReference type="SUPFAM" id="SSF53756">
    <property type="entry name" value="UDP-Glycosyltransferase/glycogen phosphorylase"/>
    <property type="match status" value="1"/>
</dbReference>
<accession>A0ABU1FN46</accession>
<name>A0ABU1FN46_9MICO</name>
<dbReference type="Pfam" id="PF06722">
    <property type="entry name" value="EryCIII-like_C"/>
    <property type="match status" value="1"/>
</dbReference>
<evidence type="ECO:0000313" key="3">
    <source>
        <dbReference type="Proteomes" id="UP001260072"/>
    </source>
</evidence>
<dbReference type="Gene3D" id="3.40.50.2000">
    <property type="entry name" value="Glycogen Phosphorylase B"/>
    <property type="match status" value="2"/>
</dbReference>
<dbReference type="RefSeq" id="WP_310521504.1">
    <property type="nucleotide sequence ID" value="NZ_BAABBS010000003.1"/>
</dbReference>
<organism evidence="2 3">
    <name type="scientific">Agromyces indicus</name>
    <dbReference type="NCBI Taxonomy" id="758919"/>
    <lineage>
        <taxon>Bacteria</taxon>
        <taxon>Bacillati</taxon>
        <taxon>Actinomycetota</taxon>
        <taxon>Actinomycetes</taxon>
        <taxon>Micrococcales</taxon>
        <taxon>Microbacteriaceae</taxon>
        <taxon>Agromyces</taxon>
    </lineage>
</organism>
<evidence type="ECO:0000259" key="1">
    <source>
        <dbReference type="Pfam" id="PF06722"/>
    </source>
</evidence>
<reference evidence="3" key="1">
    <citation type="submission" date="2023-07" db="EMBL/GenBank/DDBJ databases">
        <title>Description of three actinobacteria isolated from air of manufacturing shop in a pharmaceutical factory.</title>
        <authorList>
            <person name="Zhang D.-F."/>
        </authorList>
    </citation>
    <scope>NUCLEOTIDE SEQUENCE [LARGE SCALE GENOMIC DNA]</scope>
    <source>
        <strain evidence="3">CCTCC AB 2011122</strain>
    </source>
</reference>
<gene>
    <name evidence="2" type="ORF">RH861_14030</name>
</gene>
<feature type="domain" description="Erythromycin biosynthesis protein CIII-like C-terminal" evidence="1">
    <location>
        <begin position="245"/>
        <end position="346"/>
    </location>
</feature>
<dbReference type="InterPro" id="IPR010610">
    <property type="entry name" value="EryCIII-like_C"/>
</dbReference>
<dbReference type="PANTHER" id="PTHR48050">
    <property type="entry name" value="STEROL 3-BETA-GLUCOSYLTRANSFERASE"/>
    <property type="match status" value="1"/>
</dbReference>
<evidence type="ECO:0000313" key="2">
    <source>
        <dbReference type="EMBL" id="MDR5693189.1"/>
    </source>
</evidence>